<dbReference type="SMART" id="SM00641">
    <property type="entry name" value="Glyco_25"/>
    <property type="match status" value="1"/>
</dbReference>
<keyword evidence="2 5" id="KW-0378">Hydrolase</keyword>
<name>A0A547QB28_9RHOB</name>
<dbReference type="GO" id="GO:0016998">
    <property type="term" value="P:cell wall macromolecule catabolic process"/>
    <property type="evidence" value="ECO:0007669"/>
    <property type="project" value="InterPro"/>
</dbReference>
<dbReference type="AlphaFoldDB" id="A0A547QB28"/>
<evidence type="ECO:0000256" key="3">
    <source>
        <dbReference type="ARBA" id="ARBA00023295"/>
    </source>
</evidence>
<evidence type="ECO:0000256" key="2">
    <source>
        <dbReference type="ARBA" id="ARBA00022801"/>
    </source>
</evidence>
<comment type="caution">
    <text evidence="5">The sequence shown here is derived from an EMBL/GenBank/DDBJ whole genome shotgun (WGS) entry which is preliminary data.</text>
</comment>
<evidence type="ECO:0000256" key="1">
    <source>
        <dbReference type="ARBA" id="ARBA00010646"/>
    </source>
</evidence>
<accession>A0A547QB28</accession>
<keyword evidence="3" id="KW-0326">Glycosidase</keyword>
<feature type="region of interest" description="Disordered" evidence="4">
    <location>
        <begin position="22"/>
        <end position="43"/>
    </location>
</feature>
<dbReference type="EMBL" id="VFSV01000001">
    <property type="protein sequence ID" value="TRD23582.1"/>
    <property type="molecule type" value="Genomic_DNA"/>
</dbReference>
<dbReference type="PANTHER" id="PTHR34135:SF2">
    <property type="entry name" value="LYSOZYME"/>
    <property type="match status" value="1"/>
</dbReference>
<dbReference type="SUPFAM" id="SSF51445">
    <property type="entry name" value="(Trans)glycosidases"/>
    <property type="match status" value="1"/>
</dbReference>
<dbReference type="Gene3D" id="3.20.20.80">
    <property type="entry name" value="Glycosidases"/>
    <property type="match status" value="1"/>
</dbReference>
<dbReference type="InterPro" id="IPR017853">
    <property type="entry name" value="GH"/>
</dbReference>
<evidence type="ECO:0000313" key="6">
    <source>
        <dbReference type="Proteomes" id="UP000318590"/>
    </source>
</evidence>
<organism evidence="5 6">
    <name type="scientific">Palleronia caenipelagi</name>
    <dbReference type="NCBI Taxonomy" id="2489174"/>
    <lineage>
        <taxon>Bacteria</taxon>
        <taxon>Pseudomonadati</taxon>
        <taxon>Pseudomonadota</taxon>
        <taxon>Alphaproteobacteria</taxon>
        <taxon>Rhodobacterales</taxon>
        <taxon>Roseobacteraceae</taxon>
        <taxon>Palleronia</taxon>
    </lineage>
</organism>
<dbReference type="PROSITE" id="PS51904">
    <property type="entry name" value="GLYCOSYL_HYDROL_F25_2"/>
    <property type="match status" value="1"/>
</dbReference>
<reference evidence="5 6" key="1">
    <citation type="submission" date="2019-06" db="EMBL/GenBank/DDBJ databases">
        <title>Paenimaribius caenipelagi gen. nov., sp. nov., isolated from a tidal flat.</title>
        <authorList>
            <person name="Yoon J.-H."/>
        </authorList>
    </citation>
    <scope>NUCLEOTIDE SEQUENCE [LARGE SCALE GENOMIC DNA]</scope>
    <source>
        <strain evidence="5 6">JBTF-M29</strain>
    </source>
</reference>
<dbReference type="GO" id="GO:0016052">
    <property type="term" value="P:carbohydrate catabolic process"/>
    <property type="evidence" value="ECO:0007669"/>
    <property type="project" value="TreeGrafter"/>
</dbReference>
<keyword evidence="6" id="KW-1185">Reference proteome</keyword>
<dbReference type="Proteomes" id="UP000318590">
    <property type="component" value="Unassembled WGS sequence"/>
</dbReference>
<comment type="similarity">
    <text evidence="1">Belongs to the glycosyl hydrolase 25 family.</text>
</comment>
<dbReference type="InterPro" id="IPR002053">
    <property type="entry name" value="Glyco_hydro_25"/>
</dbReference>
<dbReference type="Pfam" id="PF01183">
    <property type="entry name" value="Glyco_hydro_25"/>
    <property type="match status" value="1"/>
</dbReference>
<dbReference type="RefSeq" id="WP_142832904.1">
    <property type="nucleotide sequence ID" value="NZ_VFSV01000001.1"/>
</dbReference>
<dbReference type="GO" id="GO:0003796">
    <property type="term" value="F:lysozyme activity"/>
    <property type="evidence" value="ECO:0007669"/>
    <property type="project" value="InterPro"/>
</dbReference>
<evidence type="ECO:0000256" key="4">
    <source>
        <dbReference type="SAM" id="MobiDB-lite"/>
    </source>
</evidence>
<dbReference type="PANTHER" id="PTHR34135">
    <property type="entry name" value="LYSOZYME"/>
    <property type="match status" value="1"/>
</dbReference>
<evidence type="ECO:0000313" key="5">
    <source>
        <dbReference type="EMBL" id="TRD23582.1"/>
    </source>
</evidence>
<dbReference type="PROSITE" id="PS51257">
    <property type="entry name" value="PROKAR_LIPOPROTEIN"/>
    <property type="match status" value="1"/>
</dbReference>
<dbReference type="GO" id="GO:0009253">
    <property type="term" value="P:peptidoglycan catabolic process"/>
    <property type="evidence" value="ECO:0007669"/>
    <property type="project" value="InterPro"/>
</dbReference>
<protein>
    <submittedName>
        <fullName evidence="5">Glycoside hydrolase</fullName>
    </submittedName>
</protein>
<gene>
    <name evidence="5" type="ORF">FEV53_00770</name>
</gene>
<proteinExistence type="inferred from homology"/>
<dbReference type="InterPro" id="IPR018077">
    <property type="entry name" value="Glyco_hydro_fam25_subgr"/>
</dbReference>
<sequence>MRRAFFLVLVFLTACGRSEPVRTDVNASQTRPPQFSDADPVEFGSQSPRNFRVHGVDLSKYQATIDWNAAKRAGVNFAWIKATEGGDLLDVAFAANHDNAARAGVAVGAYHFFYWCRPAAEQARWFIRNVPKRAGDLPPVLDLEWTPFSPTCTRRPPQGEVIREAQIFLDILERHYGQRPLVYATKEIWDDRDLRPLRAEFWLRSTAKPVREVYDRTPWRIWQYSATGRVPGIAGDVDLNAFNGSPADWQSWYGRRAIR</sequence>
<dbReference type="OrthoDB" id="9798192at2"/>